<evidence type="ECO:0000256" key="7">
    <source>
        <dbReference type="ARBA" id="ARBA00023143"/>
    </source>
</evidence>
<evidence type="ECO:0000256" key="6">
    <source>
        <dbReference type="ARBA" id="ARBA00023136"/>
    </source>
</evidence>
<dbReference type="RefSeq" id="WP_212712766.1">
    <property type="nucleotide sequence ID" value="NZ_JBHSUB010000006.1"/>
</dbReference>
<dbReference type="PANTHER" id="PTHR38766:SF1">
    <property type="entry name" value="FLAGELLAR PROTEIN FLIO"/>
    <property type="match status" value="1"/>
</dbReference>
<keyword evidence="7" id="KW-0975">Bacterial flagellum</keyword>
<keyword evidence="3" id="KW-1003">Cell membrane</keyword>
<comment type="caution">
    <text evidence="10">The sequence shown here is derived from an EMBL/GenBank/DDBJ whole genome shotgun (WGS) entry which is preliminary data.</text>
</comment>
<evidence type="ECO:0000256" key="2">
    <source>
        <dbReference type="ARBA" id="ARBA00004236"/>
    </source>
</evidence>
<keyword evidence="11" id="KW-1185">Reference proteome</keyword>
<evidence type="ECO:0000256" key="8">
    <source>
        <dbReference type="ARBA" id="ARBA00037937"/>
    </source>
</evidence>
<gene>
    <name evidence="10" type="ORF">ACFP9W_04645</name>
</gene>
<evidence type="ECO:0000313" key="11">
    <source>
        <dbReference type="Proteomes" id="UP001596230"/>
    </source>
</evidence>
<evidence type="ECO:0000256" key="4">
    <source>
        <dbReference type="ARBA" id="ARBA00022692"/>
    </source>
</evidence>
<dbReference type="Pfam" id="PF04347">
    <property type="entry name" value="FliO"/>
    <property type="match status" value="1"/>
</dbReference>
<dbReference type="InterPro" id="IPR022781">
    <property type="entry name" value="Flagellar_biosynth_FliO"/>
</dbReference>
<evidence type="ECO:0000256" key="9">
    <source>
        <dbReference type="SAM" id="Phobius"/>
    </source>
</evidence>
<keyword evidence="5 9" id="KW-1133">Transmembrane helix</keyword>
<name>A0ABW1VVS6_9GAMM</name>
<comment type="similarity">
    <text evidence="8">Belongs to the FliO/MopB family.</text>
</comment>
<reference evidence="11" key="1">
    <citation type="journal article" date="2019" name="Int. J. Syst. Evol. Microbiol.">
        <title>The Global Catalogue of Microorganisms (GCM) 10K type strain sequencing project: providing services to taxonomists for standard genome sequencing and annotation.</title>
        <authorList>
            <consortium name="The Broad Institute Genomics Platform"/>
            <consortium name="The Broad Institute Genome Sequencing Center for Infectious Disease"/>
            <person name="Wu L."/>
            <person name="Ma J."/>
        </authorList>
    </citation>
    <scope>NUCLEOTIDE SEQUENCE [LARGE SCALE GENOMIC DNA]</scope>
    <source>
        <strain evidence="11">CGMCC 1.18518</strain>
    </source>
</reference>
<organism evidence="10 11">
    <name type="scientific">Tatumella terrea</name>
    <dbReference type="NCBI Taxonomy" id="419007"/>
    <lineage>
        <taxon>Bacteria</taxon>
        <taxon>Pseudomonadati</taxon>
        <taxon>Pseudomonadota</taxon>
        <taxon>Gammaproteobacteria</taxon>
        <taxon>Enterobacterales</taxon>
        <taxon>Erwiniaceae</taxon>
        <taxon>Tatumella</taxon>
    </lineage>
</organism>
<dbReference type="PANTHER" id="PTHR38766">
    <property type="entry name" value="FLAGELLAR PROTEIN FLIO"/>
    <property type="match status" value="1"/>
</dbReference>
<accession>A0ABW1VVS6</accession>
<dbReference type="InterPro" id="IPR052205">
    <property type="entry name" value="FliO/MopB"/>
</dbReference>
<protein>
    <submittedName>
        <fullName evidence="10">FliO/MopB family protein</fullName>
    </submittedName>
</protein>
<evidence type="ECO:0000256" key="3">
    <source>
        <dbReference type="ARBA" id="ARBA00022475"/>
    </source>
</evidence>
<dbReference type="Proteomes" id="UP001596230">
    <property type="component" value="Unassembled WGS sequence"/>
</dbReference>
<comment type="subcellular location">
    <subcellularLocation>
        <location evidence="1">Bacterial flagellum basal body</location>
    </subcellularLocation>
    <subcellularLocation>
        <location evidence="2">Cell membrane</location>
    </subcellularLocation>
</comment>
<evidence type="ECO:0000256" key="5">
    <source>
        <dbReference type="ARBA" id="ARBA00022989"/>
    </source>
</evidence>
<evidence type="ECO:0000313" key="10">
    <source>
        <dbReference type="EMBL" id="MFC6377381.1"/>
    </source>
</evidence>
<proteinExistence type="inferred from homology"/>
<dbReference type="EMBL" id="JBHSUB010000006">
    <property type="protein sequence ID" value="MFC6377381.1"/>
    <property type="molecule type" value="Genomic_DNA"/>
</dbReference>
<keyword evidence="6 9" id="KW-0472">Membrane</keyword>
<feature type="transmembrane region" description="Helical" evidence="9">
    <location>
        <begin position="22"/>
        <end position="43"/>
    </location>
</feature>
<sequence length="128" mass="13516">MALTLPAEKTASAGSALSAVPLLQTTTALLLIIVLLVLVGWLIRKQRPGRTYGPLNITASLSVGPREKIVLLALPDCQLLLGITAQQITHLHTLPAAEGTPGKEDGSAAGMPFADRLRALLEKRALHK</sequence>
<keyword evidence="4 9" id="KW-0812">Transmembrane</keyword>
<evidence type="ECO:0000256" key="1">
    <source>
        <dbReference type="ARBA" id="ARBA00004117"/>
    </source>
</evidence>